<organism evidence="3 4">
    <name type="scientific">Candidatus Cryosericum septentrionale</name>
    <dbReference type="NCBI Taxonomy" id="2290913"/>
    <lineage>
        <taxon>Bacteria</taxon>
        <taxon>Pseudomonadati</taxon>
        <taxon>Caldisericota/Cryosericota group</taxon>
        <taxon>Candidatus Cryosericota</taxon>
        <taxon>Candidatus Cryosericia</taxon>
        <taxon>Candidatus Cryosericales</taxon>
        <taxon>Candidatus Cryosericaceae</taxon>
        <taxon>Candidatus Cryosericum</taxon>
    </lineage>
</organism>
<gene>
    <name evidence="3" type="ORF">SMC1_07460</name>
</gene>
<keyword evidence="1" id="KW-1133">Transmembrane helix</keyword>
<dbReference type="EMBL" id="QXIY01000033">
    <property type="protein sequence ID" value="RIE16239.1"/>
    <property type="molecule type" value="Genomic_DNA"/>
</dbReference>
<evidence type="ECO:0000259" key="2">
    <source>
        <dbReference type="Pfam" id="PF10882"/>
    </source>
</evidence>
<feature type="transmembrane region" description="Helical" evidence="1">
    <location>
        <begin position="43"/>
        <end position="65"/>
    </location>
</feature>
<feature type="domain" description="Bacterial Pleckstrin homology" evidence="2">
    <location>
        <begin position="103"/>
        <end position="169"/>
    </location>
</feature>
<dbReference type="RefSeq" id="WP_119086154.1">
    <property type="nucleotide sequence ID" value="NZ_QXIY01000033.1"/>
</dbReference>
<keyword evidence="1" id="KW-0472">Membrane</keyword>
<dbReference type="Pfam" id="PF10882">
    <property type="entry name" value="bPH_5"/>
    <property type="match status" value="1"/>
</dbReference>
<keyword evidence="1" id="KW-0812">Transmembrane</keyword>
<dbReference type="OrthoDB" id="2082701at2"/>
<dbReference type="AlphaFoldDB" id="A0A398DQH3"/>
<evidence type="ECO:0000256" key="1">
    <source>
        <dbReference type="SAM" id="Phobius"/>
    </source>
</evidence>
<reference evidence="3 4" key="1">
    <citation type="submission" date="2018-09" db="EMBL/GenBank/DDBJ databases">
        <title>Discovery and Ecogenomic Context for Candidatus Cryosericales, a Global Caldiserica Order Active in Thawing Permafrost.</title>
        <authorList>
            <person name="Martinez M.A."/>
            <person name="Woodcroft B.J."/>
            <person name="Ignacio Espinoza J.C."/>
            <person name="Zayed A."/>
            <person name="Singleton C.M."/>
            <person name="Boyd J."/>
            <person name="Li Y.-F."/>
            <person name="Purvine S."/>
            <person name="Maughan H."/>
            <person name="Hodgkins S.B."/>
            <person name="Anderson D."/>
            <person name="Sederholm M."/>
            <person name="Temperton B."/>
            <person name="Saleska S.R."/>
            <person name="Tyson G.W."/>
            <person name="Rich V.I."/>
        </authorList>
    </citation>
    <scope>NUCLEOTIDE SEQUENCE [LARGE SCALE GENOMIC DNA]</scope>
    <source>
        <strain evidence="3 4">SMC1</strain>
    </source>
</reference>
<name>A0A398DQH3_9BACT</name>
<evidence type="ECO:0000313" key="3">
    <source>
        <dbReference type="EMBL" id="RIE16239.1"/>
    </source>
</evidence>
<feature type="transmembrane region" description="Helical" evidence="1">
    <location>
        <begin position="12"/>
        <end position="31"/>
    </location>
</feature>
<keyword evidence="4" id="KW-1185">Reference proteome</keyword>
<evidence type="ECO:0000313" key="4">
    <source>
        <dbReference type="Proteomes" id="UP000266113"/>
    </source>
</evidence>
<comment type="caution">
    <text evidence="3">The sequence shown here is derived from an EMBL/GenBank/DDBJ whole genome shotgun (WGS) entry which is preliminary data.</text>
</comment>
<proteinExistence type="predicted"/>
<dbReference type="Proteomes" id="UP000266113">
    <property type="component" value="Unassembled WGS sequence"/>
</dbReference>
<dbReference type="InterPro" id="IPR027783">
    <property type="entry name" value="Bacterial_PH-related"/>
</dbReference>
<sequence length="177" mass="18734">MRFGLSLTDGAVFMAALSIGVPVLICLVTLVSLRSIPRSQRIAVSAFVACVTLFVGALGVFFLVAELRAGVVVGDQMVVEIPPFASVSVERADIRRAHSVADRAQEPDLAIAVRTNGTAVGSYLLGNFRLEDGRSAVLMLSGPACVVIELKDRVLMLAPDDLDGFVRALLAWGVPVL</sequence>
<protein>
    <recommendedName>
        <fullName evidence="2">Bacterial Pleckstrin homology domain-containing protein</fullName>
    </recommendedName>
</protein>
<accession>A0A398DQH3</accession>